<comment type="caution">
    <text evidence="1">The sequence shown here is derived from an EMBL/GenBank/DDBJ whole genome shotgun (WGS) entry which is preliminary data.</text>
</comment>
<dbReference type="Proteomes" id="UP001501822">
    <property type="component" value="Unassembled WGS sequence"/>
</dbReference>
<proteinExistence type="predicted"/>
<dbReference type="EMBL" id="BAAABM010000037">
    <property type="protein sequence ID" value="GAA0346891.1"/>
    <property type="molecule type" value="Genomic_DNA"/>
</dbReference>
<organism evidence="1 2">
    <name type="scientific">Actinoallomurus spadix</name>
    <dbReference type="NCBI Taxonomy" id="79912"/>
    <lineage>
        <taxon>Bacteria</taxon>
        <taxon>Bacillati</taxon>
        <taxon>Actinomycetota</taxon>
        <taxon>Actinomycetes</taxon>
        <taxon>Streptosporangiales</taxon>
        <taxon>Thermomonosporaceae</taxon>
        <taxon>Actinoallomurus</taxon>
    </lineage>
</organism>
<dbReference type="RefSeq" id="WP_252801074.1">
    <property type="nucleotide sequence ID" value="NZ_BAAABM010000037.1"/>
</dbReference>
<name>A0ABP3GJ01_9ACTN</name>
<evidence type="ECO:0000313" key="1">
    <source>
        <dbReference type="EMBL" id="GAA0346891.1"/>
    </source>
</evidence>
<evidence type="ECO:0000313" key="2">
    <source>
        <dbReference type="Proteomes" id="UP001501822"/>
    </source>
</evidence>
<protein>
    <submittedName>
        <fullName evidence="1">Uncharacterized protein</fullName>
    </submittedName>
</protein>
<reference evidence="2" key="1">
    <citation type="journal article" date="2019" name="Int. J. Syst. Evol. Microbiol.">
        <title>The Global Catalogue of Microorganisms (GCM) 10K type strain sequencing project: providing services to taxonomists for standard genome sequencing and annotation.</title>
        <authorList>
            <consortium name="The Broad Institute Genomics Platform"/>
            <consortium name="The Broad Institute Genome Sequencing Center for Infectious Disease"/>
            <person name="Wu L."/>
            <person name="Ma J."/>
        </authorList>
    </citation>
    <scope>NUCLEOTIDE SEQUENCE [LARGE SCALE GENOMIC DNA]</scope>
    <source>
        <strain evidence="2">JCM 3146</strain>
    </source>
</reference>
<gene>
    <name evidence="1" type="ORF">GCM10010151_40680</name>
</gene>
<accession>A0ABP3GJ01</accession>
<sequence>MLDPKSYAYLGGRAISIRRHAFRGAGDSLNLDAGYIKKGVLQDLTIRTAAAIVSAPGQRTT</sequence>
<keyword evidence="2" id="KW-1185">Reference proteome</keyword>